<name>A0ABW2ZR81_9MICO</name>
<dbReference type="RefSeq" id="WP_378750222.1">
    <property type="nucleotide sequence ID" value="NZ_JBHSSV010000002.1"/>
</dbReference>
<proteinExistence type="predicted"/>
<dbReference type="EMBL" id="JBHTIM010000001">
    <property type="protein sequence ID" value="MFD0781105.1"/>
    <property type="molecule type" value="Genomic_DNA"/>
</dbReference>
<evidence type="ECO:0000313" key="2">
    <source>
        <dbReference type="Proteomes" id="UP001597042"/>
    </source>
</evidence>
<sequence length="71" mass="7482">MATKLLTPHQAAGPVAVAVRLKDPKAEAVARRNLAEAKIAAAIEKALAVAPPLNNQQIHRLTALLRTGGQR</sequence>
<gene>
    <name evidence="1" type="ORF">ACFQZV_07300</name>
</gene>
<reference evidence="2" key="1">
    <citation type="journal article" date="2019" name="Int. J. Syst. Evol. Microbiol.">
        <title>The Global Catalogue of Microorganisms (GCM) 10K type strain sequencing project: providing services to taxonomists for standard genome sequencing and annotation.</title>
        <authorList>
            <consortium name="The Broad Institute Genomics Platform"/>
            <consortium name="The Broad Institute Genome Sequencing Center for Infectious Disease"/>
            <person name="Wu L."/>
            <person name="Ma J."/>
        </authorList>
    </citation>
    <scope>NUCLEOTIDE SEQUENCE [LARGE SCALE GENOMIC DNA]</scope>
    <source>
        <strain evidence="2">CCUG 50754</strain>
    </source>
</reference>
<comment type="caution">
    <text evidence="1">The sequence shown here is derived from an EMBL/GenBank/DDBJ whole genome shotgun (WGS) entry which is preliminary data.</text>
</comment>
<accession>A0ABW2ZR81</accession>
<protein>
    <submittedName>
        <fullName evidence="1">Uncharacterized protein</fullName>
    </submittedName>
</protein>
<keyword evidence="2" id="KW-1185">Reference proteome</keyword>
<dbReference type="Proteomes" id="UP001597042">
    <property type="component" value="Unassembled WGS sequence"/>
</dbReference>
<organism evidence="1 2">
    <name type="scientific">Microbacterium koreense</name>
    <dbReference type="NCBI Taxonomy" id="323761"/>
    <lineage>
        <taxon>Bacteria</taxon>
        <taxon>Bacillati</taxon>
        <taxon>Actinomycetota</taxon>
        <taxon>Actinomycetes</taxon>
        <taxon>Micrococcales</taxon>
        <taxon>Microbacteriaceae</taxon>
        <taxon>Microbacterium</taxon>
    </lineage>
</organism>
<evidence type="ECO:0000313" key="1">
    <source>
        <dbReference type="EMBL" id="MFD0781105.1"/>
    </source>
</evidence>